<name>A0A3B0VCK6_9ZZZZ</name>
<reference evidence="2" key="1">
    <citation type="submission" date="2018-06" db="EMBL/GenBank/DDBJ databases">
        <authorList>
            <person name="Zhirakovskaya E."/>
        </authorList>
    </citation>
    <scope>NUCLEOTIDE SEQUENCE</scope>
</reference>
<dbReference type="EC" id="2.5.1.19" evidence="2"/>
<evidence type="ECO:0000259" key="1">
    <source>
        <dbReference type="Pfam" id="PF07238"/>
    </source>
</evidence>
<evidence type="ECO:0000313" key="2">
    <source>
        <dbReference type="EMBL" id="VAW35967.1"/>
    </source>
</evidence>
<dbReference type="EMBL" id="UOEX01000148">
    <property type="protein sequence ID" value="VAW35967.1"/>
    <property type="molecule type" value="Genomic_DNA"/>
</dbReference>
<dbReference type="GO" id="GO:0003866">
    <property type="term" value="F:3-phosphoshikimate 1-carboxyvinyltransferase activity"/>
    <property type="evidence" value="ECO:0007669"/>
    <property type="project" value="UniProtKB-EC"/>
</dbReference>
<dbReference type="InterPro" id="IPR009875">
    <property type="entry name" value="PilZ_domain"/>
</dbReference>
<sequence>MNGEDKRQAVRVDSRIMFAAHHVSKDDFLRIKQDLDNGISLYERPELSNIRTFVGARAALERLKERDADMADFLQHMDAKLNVLLKKVDSSPSLLDQLALQGVNIAGNGLAFWSTQKYAKGDLLEFYIVLPADNTFIDCFGGVVECQAGKAGKEGRQRISCHFKLIMEKDREEIIQYNFKQQGLALQRRRLEGA</sequence>
<dbReference type="Pfam" id="PF07238">
    <property type="entry name" value="PilZ"/>
    <property type="match status" value="1"/>
</dbReference>
<keyword evidence="2" id="KW-0808">Transferase</keyword>
<accession>A0A3B0VCK6</accession>
<organism evidence="2">
    <name type="scientific">hydrothermal vent metagenome</name>
    <dbReference type="NCBI Taxonomy" id="652676"/>
    <lineage>
        <taxon>unclassified sequences</taxon>
        <taxon>metagenomes</taxon>
        <taxon>ecological metagenomes</taxon>
    </lineage>
</organism>
<gene>
    <name evidence="2" type="ORF">MNBD_DELTA03-329</name>
</gene>
<feature type="domain" description="PilZ" evidence="1">
    <location>
        <begin position="103"/>
        <end position="179"/>
    </location>
</feature>
<proteinExistence type="predicted"/>
<dbReference type="AlphaFoldDB" id="A0A3B0VCK6"/>
<dbReference type="GO" id="GO:0035438">
    <property type="term" value="F:cyclic-di-GMP binding"/>
    <property type="evidence" value="ECO:0007669"/>
    <property type="project" value="InterPro"/>
</dbReference>
<protein>
    <submittedName>
        <fullName evidence="2">5-Enolpyruvylshikimate-3-phosphate synthase</fullName>
        <ecNumber evidence="2">2.5.1.19</ecNumber>
    </submittedName>
</protein>